<reference evidence="1 2" key="1">
    <citation type="journal article" date="2023" name="Science">
        <title>Complex scaffold remodeling in plant triterpene biosynthesis.</title>
        <authorList>
            <person name="De La Pena R."/>
            <person name="Hodgson H."/>
            <person name="Liu J.C."/>
            <person name="Stephenson M.J."/>
            <person name="Martin A.C."/>
            <person name="Owen C."/>
            <person name="Harkess A."/>
            <person name="Leebens-Mack J."/>
            <person name="Jimenez L.E."/>
            <person name="Osbourn A."/>
            <person name="Sattely E.S."/>
        </authorList>
    </citation>
    <scope>NUCLEOTIDE SEQUENCE [LARGE SCALE GENOMIC DNA]</scope>
    <source>
        <strain evidence="2">cv. JPN11</strain>
        <tissue evidence="1">Leaf</tissue>
    </source>
</reference>
<organism evidence="1 2">
    <name type="scientific">Melia azedarach</name>
    <name type="common">Chinaberry tree</name>
    <dbReference type="NCBI Taxonomy" id="155640"/>
    <lineage>
        <taxon>Eukaryota</taxon>
        <taxon>Viridiplantae</taxon>
        <taxon>Streptophyta</taxon>
        <taxon>Embryophyta</taxon>
        <taxon>Tracheophyta</taxon>
        <taxon>Spermatophyta</taxon>
        <taxon>Magnoliopsida</taxon>
        <taxon>eudicotyledons</taxon>
        <taxon>Gunneridae</taxon>
        <taxon>Pentapetalae</taxon>
        <taxon>rosids</taxon>
        <taxon>malvids</taxon>
        <taxon>Sapindales</taxon>
        <taxon>Meliaceae</taxon>
        <taxon>Melia</taxon>
    </lineage>
</organism>
<sequence>MFLKKIWNMSSRTSMDLYALQRRNLSTSSRSVMDTAIKDGELRIFIVAGEVSGDSIGSRLMLALKKLAPVPVSFSGVGGSMMSQQGLKSLFPIEDISVMGIWELLPHIYKFGVKLKEIEEAALLFRPHVVVTVDSKGFSFRLLRQLRSRYGHQNLTGPVPVHFHYVSPSFWAWKGGEARLQNLTTFVDHILCILPNEEAVCRLNGLAATFVGHPIVEDCLELNLGKETAPCGLKIEGNCEDFQNKYAIPSGATVISLLPGSRLQEVTRMLPIFSNTMEQLKDSFPELMTIIHVAPNQYVENYITRHIHKWPVPSILVHGGSSHLKYDAFSASRVALCTSGTVAVELQLARLPCVVAYRAHFLTEWFIRYKAKIPYISLPNILLDLPIIPEALLEACTPDMLASLLIDLIRNESLQEEQIIAANKVIRLLYPSERTAKISEKQDVKLTFPGYTPSMIAASTILGYVKP</sequence>
<protein>
    <submittedName>
        <fullName evidence="1">Lipid-A-disaccharide synthase</fullName>
    </submittedName>
</protein>
<proteinExistence type="predicted"/>
<evidence type="ECO:0000313" key="2">
    <source>
        <dbReference type="Proteomes" id="UP001164539"/>
    </source>
</evidence>
<accession>A0ACC1Z3S9</accession>
<comment type="caution">
    <text evidence="1">The sequence shown here is derived from an EMBL/GenBank/DDBJ whole genome shotgun (WGS) entry which is preliminary data.</text>
</comment>
<gene>
    <name evidence="1" type="ORF">OWV82_002802</name>
</gene>
<name>A0ACC1Z3S9_MELAZ</name>
<dbReference type="EMBL" id="CM051394">
    <property type="protein sequence ID" value="KAJ4730129.1"/>
    <property type="molecule type" value="Genomic_DNA"/>
</dbReference>
<dbReference type="Proteomes" id="UP001164539">
    <property type="component" value="Chromosome 1"/>
</dbReference>
<keyword evidence="2" id="KW-1185">Reference proteome</keyword>
<evidence type="ECO:0000313" key="1">
    <source>
        <dbReference type="EMBL" id="KAJ4730129.1"/>
    </source>
</evidence>